<keyword evidence="1" id="KW-0812">Transmembrane</keyword>
<dbReference type="AlphaFoldDB" id="A0A084JDL5"/>
<proteinExistence type="predicted"/>
<protein>
    <recommendedName>
        <fullName evidence="4">DUF1048 domain-containing protein</fullName>
    </recommendedName>
</protein>
<feature type="transmembrane region" description="Helical" evidence="1">
    <location>
        <begin position="100"/>
        <end position="119"/>
    </location>
</feature>
<dbReference type="eggNOG" id="COG4817">
    <property type="taxonomic scope" value="Bacteria"/>
</dbReference>
<dbReference type="STRING" id="318464.IO99_07315"/>
<dbReference type="SUPFAM" id="SSF158560">
    <property type="entry name" value="BH3980-like"/>
    <property type="match status" value="1"/>
</dbReference>
<feature type="transmembrane region" description="Helical" evidence="1">
    <location>
        <begin position="131"/>
        <end position="152"/>
    </location>
</feature>
<dbReference type="RefSeq" id="WP_035131766.1">
    <property type="nucleotide sequence ID" value="NZ_JPMD01000015.1"/>
</dbReference>
<evidence type="ECO:0000313" key="2">
    <source>
        <dbReference type="EMBL" id="KEZ87049.1"/>
    </source>
</evidence>
<sequence>MKTKQYIKEVNKFINKLSKENEEKFENILFKIRFSNINDHDAEEFIHHCLDLFLQAEEREIDVEEVLGNSDINSFCDEFISETIEGYSILEKVYWKISKLPIILIIFTGVFEMFVGQLIEGWVNKTTLFTVSVTVSMLVNTLLVIILSNYLLSKIQYMYNVFNGEDKKKDRKITFLLWIGFCIITAIFVLTKLFLTKVLFEVNYLIFMGILITIYLIQYFFENKNQ</sequence>
<keyword evidence="1" id="KW-1133">Transmembrane helix</keyword>
<evidence type="ECO:0000256" key="1">
    <source>
        <dbReference type="SAM" id="Phobius"/>
    </source>
</evidence>
<dbReference type="Pfam" id="PF06304">
    <property type="entry name" value="DUF1048"/>
    <property type="match status" value="1"/>
</dbReference>
<accession>A0A084JDL5</accession>
<comment type="caution">
    <text evidence="2">The sequence shown here is derived from an EMBL/GenBank/DDBJ whole genome shotgun (WGS) entry which is preliminary data.</text>
</comment>
<evidence type="ECO:0000313" key="3">
    <source>
        <dbReference type="Proteomes" id="UP000028542"/>
    </source>
</evidence>
<keyword evidence="1" id="KW-0472">Membrane</keyword>
<feature type="transmembrane region" description="Helical" evidence="1">
    <location>
        <begin position="173"/>
        <end position="196"/>
    </location>
</feature>
<evidence type="ECO:0008006" key="4">
    <source>
        <dbReference type="Google" id="ProtNLM"/>
    </source>
</evidence>
<name>A0A084JDL5_9CLOT</name>
<dbReference type="InterPro" id="IPR008316">
    <property type="entry name" value="UCP029876"/>
</dbReference>
<dbReference type="Proteomes" id="UP000028542">
    <property type="component" value="Unassembled WGS sequence"/>
</dbReference>
<keyword evidence="3" id="KW-1185">Reference proteome</keyword>
<gene>
    <name evidence="2" type="ORF">IO99_07315</name>
</gene>
<dbReference type="EMBL" id="JPMD01000015">
    <property type="protein sequence ID" value="KEZ87049.1"/>
    <property type="molecule type" value="Genomic_DNA"/>
</dbReference>
<reference evidence="2 3" key="1">
    <citation type="submission" date="2014-07" db="EMBL/GenBank/DDBJ databases">
        <title>Draft genome of Clostridium sulfidigenes 113A isolated from sediments associated with methane hydrate from Krishna Godavari basin.</title>
        <authorList>
            <person name="Honkalas V.S."/>
            <person name="Dabir A.P."/>
            <person name="Arora P."/>
            <person name="Dhakephalkar P.K."/>
        </authorList>
    </citation>
    <scope>NUCLEOTIDE SEQUENCE [LARGE SCALE GENOMIC DNA]</scope>
    <source>
        <strain evidence="2 3">113A</strain>
    </source>
</reference>
<organism evidence="2 3">
    <name type="scientific">Clostridium sulfidigenes</name>
    <dbReference type="NCBI Taxonomy" id="318464"/>
    <lineage>
        <taxon>Bacteria</taxon>
        <taxon>Bacillati</taxon>
        <taxon>Bacillota</taxon>
        <taxon>Clostridia</taxon>
        <taxon>Eubacteriales</taxon>
        <taxon>Clostridiaceae</taxon>
        <taxon>Clostridium</taxon>
    </lineage>
</organism>
<feature type="transmembrane region" description="Helical" evidence="1">
    <location>
        <begin position="202"/>
        <end position="221"/>
    </location>
</feature>
<dbReference type="Gene3D" id="1.10.1900.10">
    <property type="entry name" value="c-terminal domain of poly(a) binding protein"/>
    <property type="match status" value="1"/>
</dbReference>